<dbReference type="GO" id="GO:0010212">
    <property type="term" value="P:response to ionizing radiation"/>
    <property type="evidence" value="ECO:0007669"/>
    <property type="project" value="TreeGrafter"/>
</dbReference>
<proteinExistence type="predicted"/>
<dbReference type="GeneID" id="9742586"/>
<evidence type="ECO:0000313" key="2">
    <source>
        <dbReference type="EMBL" id="ADN34924.1"/>
    </source>
</evidence>
<evidence type="ECO:0000256" key="1">
    <source>
        <dbReference type="ARBA" id="ARBA00023125"/>
    </source>
</evidence>
<dbReference type="InterPro" id="IPR012340">
    <property type="entry name" value="NA-bd_OB-fold"/>
</dbReference>
<keyword evidence="2" id="KW-0547">Nucleotide-binding</keyword>
<dbReference type="AlphaFoldDB" id="E1RE33"/>
<dbReference type="GO" id="GO:0000724">
    <property type="term" value="P:double-strand break repair via homologous recombination"/>
    <property type="evidence" value="ECO:0007669"/>
    <property type="project" value="TreeGrafter"/>
</dbReference>
<dbReference type="OrthoDB" id="335252at2157"/>
<keyword evidence="3" id="KW-1185">Reference proteome</keyword>
<dbReference type="InterPro" id="IPR051231">
    <property type="entry name" value="SOSS-B"/>
</dbReference>
<dbReference type="KEGG" id="mpi:Mpet_0146"/>
<name>E1RE33_METP4</name>
<dbReference type="GO" id="GO:0003677">
    <property type="term" value="F:DNA binding"/>
    <property type="evidence" value="ECO:0007669"/>
    <property type="project" value="UniProtKB-KW"/>
</dbReference>
<keyword evidence="2" id="KW-0067">ATP-binding</keyword>
<dbReference type="Gene3D" id="2.40.50.140">
    <property type="entry name" value="Nucleic acid-binding proteins"/>
    <property type="match status" value="2"/>
</dbReference>
<organism evidence="2 3">
    <name type="scientific">Methanolacinia petrolearia (strain DSM 11571 / OCM 486 / SEBR 4847)</name>
    <name type="common">Methanoplanus petrolearius</name>
    <dbReference type="NCBI Taxonomy" id="679926"/>
    <lineage>
        <taxon>Archaea</taxon>
        <taxon>Methanobacteriati</taxon>
        <taxon>Methanobacteriota</taxon>
        <taxon>Stenosarchaea group</taxon>
        <taxon>Methanomicrobia</taxon>
        <taxon>Methanomicrobiales</taxon>
        <taxon>Methanomicrobiaceae</taxon>
        <taxon>Methanolacinia</taxon>
    </lineage>
</organism>
<dbReference type="CDD" id="cd04491">
    <property type="entry name" value="SoSSB_OBF"/>
    <property type="match status" value="2"/>
</dbReference>
<gene>
    <name evidence="2" type="ordered locus">Mpet_0146</name>
</gene>
<dbReference type="RefSeq" id="WP_013328103.1">
    <property type="nucleotide sequence ID" value="NC_014507.1"/>
</dbReference>
<dbReference type="PANTHER" id="PTHR13356">
    <property type="entry name" value="OB FOLD NUCLEIC ACID BINDING PROTEIN-RELATED"/>
    <property type="match status" value="1"/>
</dbReference>
<dbReference type="SUPFAM" id="SSF50249">
    <property type="entry name" value="Nucleic acid-binding proteins"/>
    <property type="match status" value="3"/>
</dbReference>
<dbReference type="Proteomes" id="UP000006565">
    <property type="component" value="Chromosome"/>
</dbReference>
<evidence type="ECO:0000313" key="3">
    <source>
        <dbReference type="Proteomes" id="UP000006565"/>
    </source>
</evidence>
<sequence length="418" mass="45938">MDIDPQITERISLIFKEKGVLLENDKIESKLKLLTADFGIAPEEAEKMVTSELLREYGLNGPSQQSPSAQQQAVPIAGVSPGDWVTVEGKIVSLSSPQSEVIAQSGILSDESGAIRFIVWAKSNAPLLEERKWYRFESATVDEYRGAPSMKIHSGTTITPIEMEKTFMPSPVPISALKPGVSTIRAKVMQDWEPRHERMFQSGLLGDESGTVRFVTWKDDTNVRLEAGKVYNIYYAGVDEFQGRLSMNLTGAMILEDEGADIEVASGDTKISGAFVHMGGGTGLIKRCKVEGCNRALSRQNYCPVHEIQNDFRYDLRITGVVDNGQKATNVLVQRQEAEKLTGISLEAAIETAENNPLGFDDVIMKMQEALLGRYVECKGSDIDGTLLVKSCSLVKYDSTRHADLINRASVLPEGGEQ</sequence>
<keyword evidence="2" id="KW-0378">Hydrolase</keyword>
<dbReference type="STRING" id="679926.Mpet_0146"/>
<protein>
    <submittedName>
        <fullName evidence="2">Nucleic acid binding OB-fold tRNA/helicase-type</fullName>
    </submittedName>
</protein>
<dbReference type="HOGENOM" id="CLU_031172_0_0_2"/>
<dbReference type="GO" id="GO:0004386">
    <property type="term" value="F:helicase activity"/>
    <property type="evidence" value="ECO:0007669"/>
    <property type="project" value="UniProtKB-KW"/>
</dbReference>
<accession>E1RE33</accession>
<dbReference type="eggNOG" id="arCOG01510">
    <property type="taxonomic scope" value="Archaea"/>
</dbReference>
<keyword evidence="2" id="KW-0347">Helicase</keyword>
<dbReference type="EMBL" id="CP002117">
    <property type="protein sequence ID" value="ADN34924.1"/>
    <property type="molecule type" value="Genomic_DNA"/>
</dbReference>
<reference evidence="2 3" key="1">
    <citation type="journal article" date="2010" name="Stand. Genomic Sci.">
        <title>Complete genome sequence of Methanoplanus petrolearius type strain (SEBR 4847).</title>
        <authorList>
            <person name="Brambilla E."/>
            <person name="Djao O.D."/>
            <person name="Daligault H."/>
            <person name="Lapidus A."/>
            <person name="Lucas S."/>
            <person name="Hammon N."/>
            <person name="Nolan M."/>
            <person name="Tice H."/>
            <person name="Cheng J.F."/>
            <person name="Han C."/>
            <person name="Tapia R."/>
            <person name="Goodwin L."/>
            <person name="Pitluck S."/>
            <person name="Liolios K."/>
            <person name="Ivanova N."/>
            <person name="Mavromatis K."/>
            <person name="Mikhailova N."/>
            <person name="Pati A."/>
            <person name="Chen A."/>
            <person name="Palaniappan K."/>
            <person name="Land M."/>
            <person name="Hauser L."/>
            <person name="Chang Y.J."/>
            <person name="Jeffries C.D."/>
            <person name="Rohde M."/>
            <person name="Spring S."/>
            <person name="Sikorski J."/>
            <person name="Goker M."/>
            <person name="Woyke T."/>
            <person name="Bristow J."/>
            <person name="Eisen J.A."/>
            <person name="Markowitz V."/>
            <person name="Hugenholtz P."/>
            <person name="Kyrpides N.C."/>
            <person name="Klenk H.P."/>
        </authorList>
    </citation>
    <scope>NUCLEOTIDE SEQUENCE [LARGE SCALE GENOMIC DNA]</scope>
    <source>
        <strain evidence="3">DSM 11571 / OCM 486 / SEBR 4847</strain>
    </source>
</reference>
<dbReference type="PANTHER" id="PTHR13356:SF0">
    <property type="entry name" value="SOSS COMPLEX SUBUNIT B HOMOLOG"/>
    <property type="match status" value="1"/>
</dbReference>
<keyword evidence="1" id="KW-0238">DNA-binding</keyword>